<evidence type="ECO:0000313" key="3">
    <source>
        <dbReference type="Proteomes" id="UP000838756"/>
    </source>
</evidence>
<sequence length="99" mass="10831">MADWRREQRPCFLSQVARILKPSEGAPNTRITGEEPPARPDLTDISVSGEEINPPVIDQEQSGSNIEPKSQPADNGVFIMNAKPEDRATSFFAQPGILA</sequence>
<dbReference type="Proteomes" id="UP000838756">
    <property type="component" value="Unassembled WGS sequence"/>
</dbReference>
<dbReference type="AlphaFoldDB" id="A0A8S4QF19"/>
<comment type="caution">
    <text evidence="2">The sequence shown here is derived from an EMBL/GenBank/DDBJ whole genome shotgun (WGS) entry which is preliminary data.</text>
</comment>
<reference evidence="2" key="1">
    <citation type="submission" date="2022-03" db="EMBL/GenBank/DDBJ databases">
        <authorList>
            <person name="Lindestad O."/>
        </authorList>
    </citation>
    <scope>NUCLEOTIDE SEQUENCE</scope>
</reference>
<keyword evidence="3" id="KW-1185">Reference proteome</keyword>
<dbReference type="OrthoDB" id="10044468at2759"/>
<evidence type="ECO:0000313" key="2">
    <source>
        <dbReference type="EMBL" id="CAH2208587.1"/>
    </source>
</evidence>
<proteinExistence type="predicted"/>
<gene>
    <name evidence="2" type="primary">jg1819</name>
    <name evidence="2" type="ORF">PAEG_LOCUS1176</name>
</gene>
<feature type="region of interest" description="Disordered" evidence="1">
    <location>
        <begin position="22"/>
        <end position="43"/>
    </location>
</feature>
<protein>
    <submittedName>
        <fullName evidence="2">Jg1819 protein</fullName>
    </submittedName>
</protein>
<dbReference type="EMBL" id="CAKXAJ010003995">
    <property type="protein sequence ID" value="CAH2208587.1"/>
    <property type="molecule type" value="Genomic_DNA"/>
</dbReference>
<accession>A0A8S4QF19</accession>
<feature type="compositionally biased region" description="Polar residues" evidence="1">
    <location>
        <begin position="59"/>
        <end position="68"/>
    </location>
</feature>
<organism evidence="2 3">
    <name type="scientific">Pararge aegeria aegeria</name>
    <dbReference type="NCBI Taxonomy" id="348720"/>
    <lineage>
        <taxon>Eukaryota</taxon>
        <taxon>Metazoa</taxon>
        <taxon>Ecdysozoa</taxon>
        <taxon>Arthropoda</taxon>
        <taxon>Hexapoda</taxon>
        <taxon>Insecta</taxon>
        <taxon>Pterygota</taxon>
        <taxon>Neoptera</taxon>
        <taxon>Endopterygota</taxon>
        <taxon>Lepidoptera</taxon>
        <taxon>Glossata</taxon>
        <taxon>Ditrysia</taxon>
        <taxon>Papilionoidea</taxon>
        <taxon>Nymphalidae</taxon>
        <taxon>Satyrinae</taxon>
        <taxon>Satyrini</taxon>
        <taxon>Parargina</taxon>
        <taxon>Pararge</taxon>
    </lineage>
</organism>
<name>A0A8S4QF19_9NEOP</name>
<feature type="region of interest" description="Disordered" evidence="1">
    <location>
        <begin position="55"/>
        <end position="76"/>
    </location>
</feature>
<feature type="compositionally biased region" description="Basic and acidic residues" evidence="1">
    <location>
        <begin position="32"/>
        <end position="42"/>
    </location>
</feature>
<feature type="non-terminal residue" evidence="2">
    <location>
        <position position="1"/>
    </location>
</feature>
<evidence type="ECO:0000256" key="1">
    <source>
        <dbReference type="SAM" id="MobiDB-lite"/>
    </source>
</evidence>